<sequence>MDTSPNPAPESSKAAPSTEPNGDSPVKSTSECNSKEERLKTQLTVVMRNLVSSSNIIKSYQLKSYELQELNKVLDELKKRFKALASDYRQALKEKEDLAKTCDHLKTQYDLILEKSNKYLDKEVFIQNEQLLIRVASLEESKSQLEHQNFNMRTKQKDTHDLSTKVTKLQEALVRAENRVKDREETLRNKASQLWHLSEENKKVKLVKAQLQESNEQKEQAITKRDQFEHELSKIRTFLCSIDPSIDNESSEDFSSVVISKLKTILAKDDATDKEALAREYQDKLEAAEKKNFEAIQVMEEEFKAKLSTETRALQLALTNAKDQNELLTKEMEQQRQANDSVVRNLKAELEHNAAKPLGSSPTDDLLKEQKALTSSLQVKLAAETAALKESKADADTQKKLLAETNAALIAANKAIQSLTEEINCYKLKESVSDAPLQSQELPSANSTDLKHLEEELAKKSAAFEEASANILCLQKEVDAFKAKAAAQSMLELEALMNEKPLQDSHLKEELRLAREDKDNIVQSFEDRLKFETASLEALLKEANDKSCKLEMSLSNQISEQAKTINVLKNELDAYKLKADPKEKEALLAKNTALLKDLQACKRELNAEKDRHKESGSNDQVRCLTQQLEASRLEIIQLKDDKALADQQLCHAHRVSSDNQEELSNLKSTYVPLPKDQQELVAILNTLLETPHIAPDFNDFLQKLIQSTNPNMESANFTSQELPAGASQEIARLTHKNKQLLAKYSQLKESSGNATAEQLRKIVDKNKRLSSENKKLLHAKSVLQDSLTDHMMQLSKLKANGRSPSVSNSPDSDNPSPSSPFSDTFMSDSHDTPPVQAPHQPSQGAMPQDIPHNQPKKAAPKELMPSQLQKRSIVSNKRTAPDSTSKDRSFKRHVLEKHTDTNSSELSNHQKSKATLIQHAYPYNPRHTIQTNISNAVNKFPADGQLFSTCMAKFKHLQGQDVATAIVSLIHSHSNDPSPYTVSSLEISYCIDESSYVVIPPDCMSTWEAQLIAFTVLHSTAFPEQVTLDLILNELSRELVSIQANPTLVTCLGHIFAALCKLAQDAERMRVLLYDILAYGSKNQHLLLSVSSLSQVWGSPFAVTPDSSDLCLDVFQATMAFLLPMAQQFLGPAVAASHYDLLVKNLGWRSPDNAIPLDQILLSLLKGYEDPHTSSDMKMIILRLISLIHFFSRDDEES</sequence>
<protein>
    <submittedName>
        <fullName evidence="1">Uncharacterized protein</fullName>
    </submittedName>
</protein>
<dbReference type="EMBL" id="QTSX02000799">
    <property type="protein sequence ID" value="KAJ9084869.1"/>
    <property type="molecule type" value="Genomic_DNA"/>
</dbReference>
<evidence type="ECO:0000313" key="1">
    <source>
        <dbReference type="EMBL" id="KAJ9084869.1"/>
    </source>
</evidence>
<proteinExistence type="predicted"/>
<evidence type="ECO:0000313" key="2">
    <source>
        <dbReference type="Proteomes" id="UP001165960"/>
    </source>
</evidence>
<accession>A0ACC2UDJ5</accession>
<comment type="caution">
    <text evidence="1">The sequence shown here is derived from an EMBL/GenBank/DDBJ whole genome shotgun (WGS) entry which is preliminary data.</text>
</comment>
<gene>
    <name evidence="1" type="ORF">DSO57_1019647</name>
</gene>
<organism evidence="1 2">
    <name type="scientific">Entomophthora muscae</name>
    <dbReference type="NCBI Taxonomy" id="34485"/>
    <lineage>
        <taxon>Eukaryota</taxon>
        <taxon>Fungi</taxon>
        <taxon>Fungi incertae sedis</taxon>
        <taxon>Zoopagomycota</taxon>
        <taxon>Entomophthoromycotina</taxon>
        <taxon>Entomophthoromycetes</taxon>
        <taxon>Entomophthorales</taxon>
        <taxon>Entomophthoraceae</taxon>
        <taxon>Entomophthora</taxon>
    </lineage>
</organism>
<name>A0ACC2UDJ5_9FUNG</name>
<keyword evidence="2" id="KW-1185">Reference proteome</keyword>
<reference evidence="1" key="1">
    <citation type="submission" date="2022-04" db="EMBL/GenBank/DDBJ databases">
        <title>Genome of the entomopathogenic fungus Entomophthora muscae.</title>
        <authorList>
            <person name="Elya C."/>
            <person name="Lovett B.R."/>
            <person name="Lee E."/>
            <person name="Macias A.M."/>
            <person name="Hajek A.E."/>
            <person name="De Bivort B.L."/>
            <person name="Kasson M.T."/>
            <person name="De Fine Licht H.H."/>
            <person name="Stajich J.E."/>
        </authorList>
    </citation>
    <scope>NUCLEOTIDE SEQUENCE</scope>
    <source>
        <strain evidence="1">Berkeley</strain>
    </source>
</reference>
<dbReference type="Proteomes" id="UP001165960">
    <property type="component" value="Unassembled WGS sequence"/>
</dbReference>